<organism evidence="2 3">
    <name type="scientific">Dentipellis fragilis</name>
    <dbReference type="NCBI Taxonomy" id="205917"/>
    <lineage>
        <taxon>Eukaryota</taxon>
        <taxon>Fungi</taxon>
        <taxon>Dikarya</taxon>
        <taxon>Basidiomycota</taxon>
        <taxon>Agaricomycotina</taxon>
        <taxon>Agaricomycetes</taxon>
        <taxon>Russulales</taxon>
        <taxon>Hericiaceae</taxon>
        <taxon>Dentipellis</taxon>
    </lineage>
</organism>
<feature type="region of interest" description="Disordered" evidence="1">
    <location>
        <begin position="95"/>
        <end position="129"/>
    </location>
</feature>
<feature type="compositionally biased region" description="Polar residues" evidence="1">
    <location>
        <begin position="115"/>
        <end position="129"/>
    </location>
</feature>
<comment type="caution">
    <text evidence="2">The sequence shown here is derived from an EMBL/GenBank/DDBJ whole genome shotgun (WGS) entry which is preliminary data.</text>
</comment>
<dbReference type="Proteomes" id="UP000298327">
    <property type="component" value="Unassembled WGS sequence"/>
</dbReference>
<keyword evidence="3" id="KW-1185">Reference proteome</keyword>
<sequence length="1791" mass="196893">MSSTTQSNVPPSTPLAQQPTMQPTLPPESTEPMTDTTCLSGSVPIVFEMDETGHRIPDPKTRCRYTEETKEDVQRYKGSEAPETLAEMFARLSPSLSTQTATSPTLKMSLPSKANPLTSDRSPSPTPNEDGTYTCNICCQKVHVSSGGLKNFLQHQGSAGCLKLAGRAASKSKAKNKLQTQTIMSFFPKATPRQSNRSSATTSSPSVSMPSMAPLNLYALDVLAHIVKAAQDLPQDVPEAKESDLIASIVHRGGPDDPREAWEYLDPMLNQLLGYGVSVEEVSRHVRRGPLGVEGLCRYINGFVLEYGITGDLLEGKLRILLQAVELVKHSHRSGIPTTGQDSSTALHHHSPSTESILPILPTPHLSSSIRMQEDLDNEIECLGGAPNSIASSSLQRQLLNSQHQLLNSQHQLLNSRTTLEKDGVEIVDASDRTRCKQHILSVPPNQTAFGTYPFLLHVEEHTPWEFSSHRGTLVLRARRCEDRNLDSKGVCRPCRELSLLPRFRKISECIHDGMRDNTPYKYHGLASISDLAGKKERMIETFRLRHINEAKKLVGREGVIALHQQVLLAMSTGKTPRLDRILRVAFDRRMSLAAMLELLKKAANGLYHPKGFEEEEDLQTLLFLCLGGQRVAEIAHHIFGIPAPSTVRCRIMIPPLICSSSYPVESELVGNIKAVLGDLAGRLAGHTVIQVILMFDEIAQEKRPRWCDRTNKILGCCREHTKGRCMDFNSMADAQLVLEDMECGKVHLAHEATVGAIGVLCSDSKLYAARPFLISASCKQESAEEHASLLQTALDAMRSVRGFTRTRVVSIASDGESRRGKALVQLTFKHMLSPSSPIYSLLAGCALLDLHVRDDDLTADKDQKHVATKRPQNALLREKGVLVLGTWITPSILRSHLLKAGHLHAHVCALLNPNDKQDVQLAYNLLSDIWSLPELTSGSPGCIQARAALRIFGSLCYHVIMPYICVDMFIDDQLKHLSYAAHLALVLYVHEDARGDFLPTVLYLDIMIMIKNVYFCVAKAKIDNPHEPFHIILLGTDLREKLFGCLRMMVGNDANMDSHQLVQIISLLARGEHRSPSRLSLHLLPGLMADIALKTNIQTSVMFLCKVDSTPGALILAPFGTLLVHAPLTTDDIEDLAHDNSLHGLEMDTLRDSTTSLLTSNGMCALEDTAADVAWAPTDRAFSKAIPVDTDGTLINKARALSLLFKYSKTTSSADRLRRVQQQAHYSNCESDIQSFDASGQDSNHNLLIHNPVATLLTCEERLFLCIGEIVGLHVGSKAVDEVSLDLLLEETVQVTYQAYSLVCATANDDSTHKHDWQTHDLLPLKFKVPGVLVQPINPTISASAERAPFYLFETSILVALTSSLRDHMTKPYLKCIPHVVRTESYPYREASGKDSPNFRHIPANQITALSGLACFVAEALHELRDLSVLECPACTDPGVQLDTSNGQRILAHIGSHVLYDPSVDRSEEPCGLCLRPGALCSIYLTKRLGRNGQWSVKYGGTEPCPNSINFSYTVAVTSSPSSPCSNAPLVCSICPDEAPAVWRYNLWSHFLCRHPTVPSAKYAELWTLASDEMTAMVALWNSRKKQPKKRGKGKDYEPLKLSDAHTLRMLSSYITGVDDTAAEPAAGAERHDDMMEYASENRTSELQDSLQGLEHEGYELGGVEDGNREAGAIDKIDQGEMDVVVFGAGGDVDDTVESHKVSDGGSAIAESDAPRGNSRLTRFSAYLLTISSHYYTIDSPEPQSTRARPHAAEAEGFVLRDAATSSFGQKRKLQNMREVSVCLCGISAT</sequence>
<evidence type="ECO:0000313" key="3">
    <source>
        <dbReference type="Proteomes" id="UP000298327"/>
    </source>
</evidence>
<reference evidence="2 3" key="1">
    <citation type="submission" date="2019-02" db="EMBL/GenBank/DDBJ databases">
        <title>Genome sequencing of the rare red list fungi Dentipellis fragilis.</title>
        <authorList>
            <person name="Buettner E."/>
            <person name="Kellner H."/>
        </authorList>
    </citation>
    <scope>NUCLEOTIDE SEQUENCE [LARGE SCALE GENOMIC DNA]</scope>
    <source>
        <strain evidence="2 3">DSM 105465</strain>
    </source>
</reference>
<feature type="compositionally biased region" description="Polar residues" evidence="1">
    <location>
        <begin position="95"/>
        <end position="106"/>
    </location>
</feature>
<evidence type="ECO:0000313" key="2">
    <source>
        <dbReference type="EMBL" id="TFY55061.1"/>
    </source>
</evidence>
<feature type="compositionally biased region" description="Basic and acidic residues" evidence="1">
    <location>
        <begin position="51"/>
        <end position="78"/>
    </location>
</feature>
<dbReference type="OrthoDB" id="3173036at2759"/>
<protein>
    <submittedName>
        <fullName evidence="2">Uncharacterized protein</fullName>
    </submittedName>
</protein>
<feature type="compositionally biased region" description="Low complexity" evidence="1">
    <location>
        <begin position="198"/>
        <end position="208"/>
    </location>
</feature>
<feature type="compositionally biased region" description="Polar residues" evidence="1">
    <location>
        <begin position="336"/>
        <end position="346"/>
    </location>
</feature>
<name>A0A4Y9Y0Z6_9AGAM</name>
<accession>A0A4Y9Y0Z6</accession>
<proteinExistence type="predicted"/>
<dbReference type="EMBL" id="SEOQ01000957">
    <property type="protein sequence ID" value="TFY55061.1"/>
    <property type="molecule type" value="Genomic_DNA"/>
</dbReference>
<feature type="compositionally biased region" description="Polar residues" evidence="1">
    <location>
        <begin position="1"/>
        <end position="23"/>
    </location>
</feature>
<feature type="region of interest" description="Disordered" evidence="1">
    <location>
        <begin position="1697"/>
        <end position="1717"/>
    </location>
</feature>
<feature type="region of interest" description="Disordered" evidence="1">
    <location>
        <begin position="333"/>
        <end position="358"/>
    </location>
</feature>
<gene>
    <name evidence="2" type="ORF">EVG20_g9459</name>
</gene>
<feature type="compositionally biased region" description="Polar residues" evidence="1">
    <location>
        <begin position="31"/>
        <end position="40"/>
    </location>
</feature>
<evidence type="ECO:0000256" key="1">
    <source>
        <dbReference type="SAM" id="MobiDB-lite"/>
    </source>
</evidence>
<feature type="region of interest" description="Disordered" evidence="1">
    <location>
        <begin position="187"/>
        <end position="208"/>
    </location>
</feature>
<feature type="region of interest" description="Disordered" evidence="1">
    <location>
        <begin position="1"/>
        <end position="78"/>
    </location>
</feature>